<dbReference type="InterPro" id="IPR033309">
    <property type="entry name" value="Mus81"/>
</dbReference>
<keyword evidence="2" id="KW-0460">Magnesium</keyword>
<sequence length="1081" mass="118514">MDTSVIDLCDSDGEDGAGAAAPSTSIAAAAAKQTTDVDFDDDDDGEHSLSSSDDDLWNAGLNKGPSPRKIIPLKLNTSEVDERETKRQKIQSKGHSLNSPIISLEIDDDGDDSIDSDDYRKCDFPRNDQNDNDIEKSEKRQPVSRTIHDRTTSSFASRKIENHDREIPLKKNEKAEVECIEIDLSDDSSNNDDATGTKPVPVIADTSHDSPTQSTKLRSEKTQSSLTKTKKSACMEDETANSVTQPWELGDVNDDSSVHWSASSDSLEVMPPAKGKKGCIDDARKDTVRLSFNEYDNNDFGSDHNPGELDFSCDNNHWEKEEQHANRKPTSSLQDDMQVLEVDSDDSDNNSIDDEILLTTRPFKVKKQLVVETGATKSNTDLKCPTPLSELATPKAYSPITTSPTLGAYAMKRKVPTPAIPAMSASLVKEIGGKLYPDLRHNFVVALTSHARRLRHNAYQRAAFEAALRAIVVISLHLSPIRSAEAARRIKGVGSNFYDLLKESVSGGKGSKPFSPAVGKYSCVAAAALVALLELEEARSSVASANGTSFPMEDLIQKLNGLLDARSNAILNQTASKYLEPDNLDPGWGQIKKLSSANADSGCPFIKERKKKDACDSGRLFELLENGRAIAKKLRSLALLGPAEPGPLRQYPEETVDEDFGNVTMSMDFREGGGGGKNLHQMCDQLDIRGVPYVVRELKIADYVFFVGDKIAPILIERKTAEDVASSLHDGRWESQQRSMRKAQYVLGGGPARRCKICYIIEGDAKKRTVHGGNVGRRTWFQSVEDVERAIEQLPSLGFSVMKSKSHLDTTTLLAKIAQDVSWNARHGSIDAVLSYKEFLSRVKVLGDEIGDPPTSREHQNPAPPVVTTERASPSKNRTTNSNAPLPRSGNSPSPKKSTTQTEHDVHNEERNEEEYSQLKKLSIAQLKEKCKERDEKISGSKDELIHRLMKPRKPEILIMRARRNEYVPKVPSCNSALLVALLLNHVPGTPGLTKEKLMVLAEETGVAGSESMSGDGGYYNGWSGMSHMLLGDPALVRKEKGSRFSLTTQPPETSGRAIANALHILAHREGICTCANPPPE</sequence>
<feature type="compositionally biased region" description="Low complexity" evidence="3">
    <location>
        <begin position="17"/>
        <end position="31"/>
    </location>
</feature>
<feature type="region of interest" description="Disordered" evidence="3">
    <location>
        <begin position="1"/>
        <end position="169"/>
    </location>
</feature>
<feature type="compositionally biased region" description="Acidic residues" evidence="3">
    <location>
        <begin position="105"/>
        <end position="116"/>
    </location>
</feature>
<dbReference type="EMBL" id="JALLBG020000045">
    <property type="protein sequence ID" value="KAL3770111.1"/>
    <property type="molecule type" value="Genomic_DNA"/>
</dbReference>
<dbReference type="AlphaFoldDB" id="A0ABD3N510"/>
<dbReference type="PANTHER" id="PTHR13451">
    <property type="entry name" value="CLASS II CROSSOVER JUNCTION ENDONUCLEASE MUS81"/>
    <property type="match status" value="1"/>
</dbReference>
<accession>A0ABD3N510</accession>
<dbReference type="SMART" id="SM00513">
    <property type="entry name" value="SAP"/>
    <property type="match status" value="1"/>
</dbReference>
<dbReference type="Gene3D" id="3.40.50.10130">
    <property type="match status" value="1"/>
</dbReference>
<dbReference type="InterPro" id="IPR036388">
    <property type="entry name" value="WH-like_DNA-bd_sf"/>
</dbReference>
<comment type="caution">
    <text evidence="5">The sequence shown here is derived from an EMBL/GenBank/DDBJ whole genome shotgun (WGS) entry which is preliminary data.</text>
</comment>
<evidence type="ECO:0000313" key="5">
    <source>
        <dbReference type="EMBL" id="KAL3770111.1"/>
    </source>
</evidence>
<dbReference type="Pfam" id="PF02037">
    <property type="entry name" value="SAP"/>
    <property type="match status" value="1"/>
</dbReference>
<gene>
    <name evidence="5" type="ORF">ACHAWU_009319</name>
</gene>
<dbReference type="SMART" id="SM00891">
    <property type="entry name" value="ERCC4"/>
    <property type="match status" value="1"/>
</dbReference>
<keyword evidence="2" id="KW-0479">Metal-binding</keyword>
<keyword evidence="2" id="KW-0233">DNA recombination</keyword>
<protein>
    <recommendedName>
        <fullName evidence="2">Crossover junction endonuclease MUS81</fullName>
        <ecNumber evidence="2">3.1.22.-</ecNumber>
    </recommendedName>
</protein>
<evidence type="ECO:0000256" key="2">
    <source>
        <dbReference type="RuleBase" id="RU369042"/>
    </source>
</evidence>
<dbReference type="InterPro" id="IPR003034">
    <property type="entry name" value="SAP_dom"/>
</dbReference>
<evidence type="ECO:0000256" key="1">
    <source>
        <dbReference type="ARBA" id="ARBA00022801"/>
    </source>
</evidence>
<feature type="compositionally biased region" description="Basic and acidic residues" evidence="3">
    <location>
        <begin position="158"/>
        <end position="169"/>
    </location>
</feature>
<keyword evidence="2" id="KW-0539">Nucleus</keyword>
<dbReference type="InterPro" id="IPR011335">
    <property type="entry name" value="Restrct_endonuc-II-like"/>
</dbReference>
<keyword evidence="2" id="KW-0540">Nuclease</keyword>
<dbReference type="PANTHER" id="PTHR13451:SF0">
    <property type="entry name" value="CROSSOVER JUNCTION ENDONUCLEASE MUS81"/>
    <property type="match status" value="1"/>
</dbReference>
<keyword evidence="2" id="KW-0227">DNA damage</keyword>
<keyword evidence="1 2" id="KW-0378">Hydrolase</keyword>
<dbReference type="GO" id="GO:0008821">
    <property type="term" value="F:crossover junction DNA endonuclease activity"/>
    <property type="evidence" value="ECO:0007669"/>
    <property type="project" value="UniProtKB-UniRule"/>
</dbReference>
<dbReference type="GO" id="GO:0000727">
    <property type="term" value="P:double-strand break repair via break-induced replication"/>
    <property type="evidence" value="ECO:0007669"/>
    <property type="project" value="UniProtKB-UniRule"/>
</dbReference>
<dbReference type="Proteomes" id="UP001530293">
    <property type="component" value="Unassembled WGS sequence"/>
</dbReference>
<dbReference type="SUPFAM" id="SSF52980">
    <property type="entry name" value="Restriction endonuclease-like"/>
    <property type="match status" value="1"/>
</dbReference>
<reference evidence="5 6" key="1">
    <citation type="submission" date="2024-10" db="EMBL/GenBank/DDBJ databases">
        <title>Updated reference genomes for cyclostephanoid diatoms.</title>
        <authorList>
            <person name="Roberts W.R."/>
            <person name="Alverson A.J."/>
        </authorList>
    </citation>
    <scope>NUCLEOTIDE SEQUENCE [LARGE SCALE GENOMIC DNA]</scope>
    <source>
        <strain evidence="5 6">AJA232-27</strain>
    </source>
</reference>
<organism evidence="5 6">
    <name type="scientific">Discostella pseudostelligera</name>
    <dbReference type="NCBI Taxonomy" id="259834"/>
    <lineage>
        <taxon>Eukaryota</taxon>
        <taxon>Sar</taxon>
        <taxon>Stramenopiles</taxon>
        <taxon>Ochrophyta</taxon>
        <taxon>Bacillariophyta</taxon>
        <taxon>Coscinodiscophyceae</taxon>
        <taxon>Thalassiosirophycidae</taxon>
        <taxon>Stephanodiscales</taxon>
        <taxon>Stephanodiscaceae</taxon>
        <taxon>Discostella</taxon>
    </lineage>
</organism>
<comment type="similarity">
    <text evidence="2">Belongs to the XPF family.</text>
</comment>
<feature type="compositionally biased region" description="Polar residues" evidence="3">
    <location>
        <begin position="870"/>
        <end position="901"/>
    </location>
</feature>
<dbReference type="PROSITE" id="PS50800">
    <property type="entry name" value="SAP"/>
    <property type="match status" value="1"/>
</dbReference>
<feature type="compositionally biased region" description="Basic and acidic residues" evidence="3">
    <location>
        <begin position="117"/>
        <end position="151"/>
    </location>
</feature>
<dbReference type="CDD" id="cd21036">
    <property type="entry name" value="WH_MUS81"/>
    <property type="match status" value="1"/>
</dbReference>
<dbReference type="PROSITE" id="PS00018">
    <property type="entry name" value="EF_HAND_1"/>
    <property type="match status" value="1"/>
</dbReference>
<dbReference type="Pfam" id="PF02732">
    <property type="entry name" value="ERCC4"/>
    <property type="match status" value="1"/>
</dbReference>
<keyword evidence="6" id="KW-1185">Reference proteome</keyword>
<dbReference type="Gene3D" id="1.10.10.10">
    <property type="entry name" value="Winged helix-like DNA-binding domain superfamily/Winged helix DNA-binding domain"/>
    <property type="match status" value="1"/>
</dbReference>
<dbReference type="InterPro" id="IPR006166">
    <property type="entry name" value="ERCC4_domain"/>
</dbReference>
<dbReference type="InterPro" id="IPR036361">
    <property type="entry name" value="SAP_dom_sf"/>
</dbReference>
<evidence type="ECO:0000259" key="4">
    <source>
        <dbReference type="PROSITE" id="PS50800"/>
    </source>
</evidence>
<dbReference type="SUPFAM" id="SSF68906">
    <property type="entry name" value="SAP domain"/>
    <property type="match status" value="1"/>
</dbReference>
<evidence type="ECO:0000256" key="3">
    <source>
        <dbReference type="SAM" id="MobiDB-lite"/>
    </source>
</evidence>
<dbReference type="GO" id="GO:0046872">
    <property type="term" value="F:metal ion binding"/>
    <property type="evidence" value="ECO:0007669"/>
    <property type="project" value="UniProtKB-UniRule"/>
</dbReference>
<dbReference type="GO" id="GO:0005634">
    <property type="term" value="C:nucleus"/>
    <property type="evidence" value="ECO:0007669"/>
    <property type="project" value="UniProtKB-SubCell"/>
</dbReference>
<name>A0ABD3N510_9STRA</name>
<dbReference type="InterPro" id="IPR018247">
    <property type="entry name" value="EF_Hand_1_Ca_BS"/>
</dbReference>
<keyword evidence="2" id="KW-0234">DNA repair</keyword>
<proteinExistence type="inferred from homology"/>
<feature type="region of interest" description="Disordered" evidence="3">
    <location>
        <begin position="183"/>
        <end position="280"/>
    </location>
</feature>
<dbReference type="GO" id="GO:0003677">
    <property type="term" value="F:DNA binding"/>
    <property type="evidence" value="ECO:0007669"/>
    <property type="project" value="UniProtKB-UniRule"/>
</dbReference>
<dbReference type="Gene3D" id="1.10.720.30">
    <property type="entry name" value="SAP domain"/>
    <property type="match status" value="1"/>
</dbReference>
<evidence type="ECO:0000313" key="6">
    <source>
        <dbReference type="Proteomes" id="UP001530293"/>
    </source>
</evidence>
<comment type="subcellular location">
    <subcellularLocation>
        <location evidence="2">Nucleus</location>
    </subcellularLocation>
</comment>
<dbReference type="GO" id="GO:0006308">
    <property type="term" value="P:DNA catabolic process"/>
    <property type="evidence" value="ECO:0007669"/>
    <property type="project" value="UniProtKB-UniRule"/>
</dbReference>
<keyword evidence="2" id="KW-0255">Endonuclease</keyword>
<feature type="domain" description="SAP" evidence="4">
    <location>
        <begin position="919"/>
        <end position="953"/>
    </location>
</feature>
<comment type="subunit">
    <text evidence="2">Interacts with EME1.</text>
</comment>
<dbReference type="InterPro" id="IPR047417">
    <property type="entry name" value="WHD_MUS81"/>
</dbReference>
<feature type="region of interest" description="Disordered" evidence="3">
    <location>
        <begin position="849"/>
        <end position="917"/>
    </location>
</feature>
<dbReference type="GO" id="GO:0048476">
    <property type="term" value="C:Holliday junction resolvase complex"/>
    <property type="evidence" value="ECO:0007669"/>
    <property type="project" value="UniProtKB-UniRule"/>
</dbReference>
<comment type="cofactor">
    <cofactor evidence="2">
        <name>Mg(2+)</name>
        <dbReference type="ChEBI" id="CHEBI:18420"/>
    </cofactor>
</comment>
<dbReference type="EC" id="3.1.22.-" evidence="2"/>
<comment type="function">
    <text evidence="2">Interacts with EME1 to form a DNA structure-specific endonuclease with substrate preference for branched DNA structures with a 5'-end at the branch nick. Typical substrates include 3'-flap structures, D-loops, replication forks and nicked Holliday junctions. May be required in mitosis for the processing of stalled or collapsed replication fork intermediates. May be required in meiosis for the repair of meiosis-specific double strand breaks subsequent to single-end invasion (SEI).</text>
</comment>